<dbReference type="EMBL" id="JAWDIP010000003">
    <property type="protein sequence ID" value="MDY0393310.1"/>
    <property type="molecule type" value="Genomic_DNA"/>
</dbReference>
<dbReference type="Gene3D" id="1.25.40.340">
    <property type="match status" value="1"/>
</dbReference>
<protein>
    <submittedName>
        <fullName evidence="4">Dihydroxyacetone kinase subunit DhaL</fullName>
    </submittedName>
</protein>
<dbReference type="PROSITE" id="PS51480">
    <property type="entry name" value="DHAL"/>
    <property type="match status" value="1"/>
</dbReference>
<evidence type="ECO:0000256" key="2">
    <source>
        <dbReference type="ARBA" id="ARBA00022777"/>
    </source>
</evidence>
<dbReference type="InterPro" id="IPR036117">
    <property type="entry name" value="DhaL_dom_sf"/>
</dbReference>
<dbReference type="NCBIfam" id="TIGR02365">
    <property type="entry name" value="dha_L_ycgS"/>
    <property type="match status" value="1"/>
</dbReference>
<gene>
    <name evidence="4" type="primary">dhaL</name>
    <name evidence="4" type="ORF">RWE15_01295</name>
</gene>
<dbReference type="GO" id="GO:0016301">
    <property type="term" value="F:kinase activity"/>
    <property type="evidence" value="ECO:0007669"/>
    <property type="project" value="UniProtKB-KW"/>
</dbReference>
<dbReference type="SMART" id="SM01120">
    <property type="entry name" value="Dak2"/>
    <property type="match status" value="1"/>
</dbReference>
<dbReference type="InterPro" id="IPR004007">
    <property type="entry name" value="DhaL_dom"/>
</dbReference>
<sequence length="180" mass="19085">MTKLDQATGDGDHGVNMARGFSEVVKKISDADYQAPGEVFKDAAMTLMSKIGGASGPLYGTAFLRLSTICKDDNPVDLPVFAKALQAATEGIKQRGKAEAGEKTMIDVWEPVSNYFQEATSLDAGKLVETAENAMEATKDLTATKGRAAYFKERSKGAVDPGAASSYYIFSALAEVLKGV</sequence>
<dbReference type="PANTHER" id="PTHR28629">
    <property type="entry name" value="TRIOKINASE/FMN CYCLASE"/>
    <property type="match status" value="1"/>
</dbReference>
<evidence type="ECO:0000313" key="5">
    <source>
        <dbReference type="Proteomes" id="UP001281447"/>
    </source>
</evidence>
<dbReference type="InterPro" id="IPR012737">
    <property type="entry name" value="DhaK_L_YcgS"/>
</dbReference>
<evidence type="ECO:0000313" key="4">
    <source>
        <dbReference type="EMBL" id="MDY0393310.1"/>
    </source>
</evidence>
<name>A0ABU5C2F7_9BACI</name>
<reference evidence="4 5" key="1">
    <citation type="submission" date="2023-10" db="EMBL/GenBank/DDBJ databases">
        <title>Virgibacillus halophilus 5B73C genome.</title>
        <authorList>
            <person name="Miliotis G."/>
            <person name="Sengupta P."/>
            <person name="Hameed A."/>
            <person name="Chuvochina M."/>
            <person name="Mcdonagh F."/>
            <person name="Simpson A.C."/>
            <person name="Singh N.K."/>
            <person name="Rekha P.D."/>
            <person name="Raman K."/>
            <person name="Hugenholtz P."/>
            <person name="Venkateswaran K."/>
        </authorList>
    </citation>
    <scope>NUCLEOTIDE SEQUENCE [LARGE SCALE GENOMIC DNA]</scope>
    <source>
        <strain evidence="4 5">5B73C</strain>
    </source>
</reference>
<keyword evidence="5" id="KW-1185">Reference proteome</keyword>
<keyword evidence="1" id="KW-0808">Transferase</keyword>
<evidence type="ECO:0000256" key="1">
    <source>
        <dbReference type="ARBA" id="ARBA00022679"/>
    </source>
</evidence>
<proteinExistence type="predicted"/>
<dbReference type="SUPFAM" id="SSF101473">
    <property type="entry name" value="DhaL-like"/>
    <property type="match status" value="1"/>
</dbReference>
<accession>A0ABU5C2F7</accession>
<keyword evidence="2 4" id="KW-0418">Kinase</keyword>
<dbReference type="InterPro" id="IPR050861">
    <property type="entry name" value="Dihydroxyacetone_Kinase"/>
</dbReference>
<evidence type="ECO:0000259" key="3">
    <source>
        <dbReference type="PROSITE" id="PS51480"/>
    </source>
</evidence>
<dbReference type="PANTHER" id="PTHR28629:SF4">
    <property type="entry name" value="TRIOKINASE_FMN CYCLASE"/>
    <property type="match status" value="1"/>
</dbReference>
<feature type="domain" description="DhaL" evidence="3">
    <location>
        <begin position="1"/>
        <end position="175"/>
    </location>
</feature>
<dbReference type="Proteomes" id="UP001281447">
    <property type="component" value="Unassembled WGS sequence"/>
</dbReference>
<organism evidence="4 5">
    <name type="scientific">Tigheibacillus halophilus</name>
    <dbReference type="NCBI Taxonomy" id="361280"/>
    <lineage>
        <taxon>Bacteria</taxon>
        <taxon>Bacillati</taxon>
        <taxon>Bacillota</taxon>
        <taxon>Bacilli</taxon>
        <taxon>Bacillales</taxon>
        <taxon>Bacillaceae</taxon>
        <taxon>Tigheibacillus</taxon>
    </lineage>
</organism>
<comment type="caution">
    <text evidence="4">The sequence shown here is derived from an EMBL/GenBank/DDBJ whole genome shotgun (WGS) entry which is preliminary data.</text>
</comment>
<dbReference type="Pfam" id="PF02734">
    <property type="entry name" value="Dak2"/>
    <property type="match status" value="1"/>
</dbReference>